<dbReference type="EMBL" id="JAPDFW010000054">
    <property type="protein sequence ID" value="KAJ5078197.1"/>
    <property type="molecule type" value="Genomic_DNA"/>
</dbReference>
<dbReference type="Gene3D" id="1.10.418.40">
    <property type="entry name" value="Autophagy protein 6/Beclin 1"/>
    <property type="match status" value="1"/>
</dbReference>
<keyword evidence="2" id="KW-0175">Coiled coil</keyword>
<sequence>MENPLNTEITESMIQEVEKMKKEQMEKNTKYSKFLSEIEKDKFFLNKTITKQEKLNNFDEYKIKYEKSIESMKKENGEINQERELLEEQMQELLNEEKELEKYEQEYFQDLNNFQLILQTHQQRKFEMERKLFVSDQELKKLSRTSVLNDLFKISHDGHFGTISGFRLGRLPSVPVSWDEINAGLGQAALLVKSLGKRLNYGFKKYHIIPHGNFSRIELKSKKEEMHSNEIYELYHTGDGMFKKSGRKRFDQALVWFLECIQELGEFAKKHDKDFSFHFPISGDKVGDLSIKLQSNEANWTLALKHMLVDLKEMKCWTISQEANFLQNTTKLFNIN</sequence>
<dbReference type="GO" id="GO:0030674">
    <property type="term" value="F:protein-macromolecule adaptor activity"/>
    <property type="evidence" value="ECO:0007669"/>
    <property type="project" value="TreeGrafter"/>
</dbReference>
<dbReference type="PANTHER" id="PTHR12768:SF4">
    <property type="entry name" value="BECLIN-1"/>
    <property type="match status" value="1"/>
</dbReference>
<dbReference type="InterPro" id="IPR040455">
    <property type="entry name" value="Atg6_BARA"/>
</dbReference>
<evidence type="ECO:0000313" key="4">
    <source>
        <dbReference type="EMBL" id="KAJ5078197.1"/>
    </source>
</evidence>
<dbReference type="Proteomes" id="UP001149090">
    <property type="component" value="Unassembled WGS sequence"/>
</dbReference>
<organism evidence="4 5">
    <name type="scientific">Anaeramoeba ignava</name>
    <name type="common">Anaerobic marine amoeba</name>
    <dbReference type="NCBI Taxonomy" id="1746090"/>
    <lineage>
        <taxon>Eukaryota</taxon>
        <taxon>Metamonada</taxon>
        <taxon>Anaeramoebidae</taxon>
        <taxon>Anaeramoeba</taxon>
    </lineage>
</organism>
<dbReference type="AlphaFoldDB" id="A0A9Q0LSG9"/>
<dbReference type="PANTHER" id="PTHR12768">
    <property type="entry name" value="BECLIN 1"/>
    <property type="match status" value="1"/>
</dbReference>
<dbReference type="GO" id="GO:0000045">
    <property type="term" value="P:autophagosome assembly"/>
    <property type="evidence" value="ECO:0007669"/>
    <property type="project" value="TreeGrafter"/>
</dbReference>
<protein>
    <submittedName>
        <fullName evidence="4">Beclin 1</fullName>
    </submittedName>
</protein>
<dbReference type="OMA" id="KSECETY"/>
<comment type="caution">
    <text evidence="4">The sequence shown here is derived from an EMBL/GenBank/DDBJ whole genome shotgun (WGS) entry which is preliminary data.</text>
</comment>
<dbReference type="InterPro" id="IPR038274">
    <property type="entry name" value="Atg6/Beclin_C_sf"/>
</dbReference>
<proteinExistence type="inferred from homology"/>
<evidence type="ECO:0000256" key="1">
    <source>
        <dbReference type="ARBA" id="ARBA00005965"/>
    </source>
</evidence>
<dbReference type="GO" id="GO:0000423">
    <property type="term" value="P:mitophagy"/>
    <property type="evidence" value="ECO:0007669"/>
    <property type="project" value="TreeGrafter"/>
</dbReference>
<dbReference type="GO" id="GO:0034272">
    <property type="term" value="C:phosphatidylinositol 3-kinase complex, class III, type II"/>
    <property type="evidence" value="ECO:0007669"/>
    <property type="project" value="TreeGrafter"/>
</dbReference>
<dbReference type="GO" id="GO:0034271">
    <property type="term" value="C:phosphatidylinositol 3-kinase complex, class III, type I"/>
    <property type="evidence" value="ECO:0007669"/>
    <property type="project" value="TreeGrafter"/>
</dbReference>
<dbReference type="GO" id="GO:0006995">
    <property type="term" value="P:cellular response to nitrogen starvation"/>
    <property type="evidence" value="ECO:0007669"/>
    <property type="project" value="TreeGrafter"/>
</dbReference>
<comment type="similarity">
    <text evidence="1">Belongs to the beclin family.</text>
</comment>
<feature type="coiled-coil region" evidence="2">
    <location>
        <begin position="62"/>
        <end position="113"/>
    </location>
</feature>
<dbReference type="GO" id="GO:0043548">
    <property type="term" value="F:phosphatidylinositol 3-kinase binding"/>
    <property type="evidence" value="ECO:0007669"/>
    <property type="project" value="TreeGrafter"/>
</dbReference>
<dbReference type="Pfam" id="PF04111">
    <property type="entry name" value="APG6"/>
    <property type="match status" value="1"/>
</dbReference>
<keyword evidence="5" id="KW-1185">Reference proteome</keyword>
<evidence type="ECO:0000256" key="2">
    <source>
        <dbReference type="SAM" id="Coils"/>
    </source>
</evidence>
<dbReference type="OrthoDB" id="20368at2759"/>
<evidence type="ECO:0000313" key="5">
    <source>
        <dbReference type="Proteomes" id="UP001149090"/>
    </source>
</evidence>
<evidence type="ECO:0000259" key="3">
    <source>
        <dbReference type="Pfam" id="PF04111"/>
    </source>
</evidence>
<gene>
    <name evidence="4" type="ORF">M0811_04985</name>
</gene>
<dbReference type="GO" id="GO:0045324">
    <property type="term" value="P:late endosome to vacuole transport"/>
    <property type="evidence" value="ECO:0007669"/>
    <property type="project" value="TreeGrafter"/>
</dbReference>
<dbReference type="InterPro" id="IPR007243">
    <property type="entry name" value="Atg6/Beclin"/>
</dbReference>
<accession>A0A9Q0LSG9</accession>
<feature type="domain" description="Atg6 BARA" evidence="3">
    <location>
        <begin position="142"/>
        <end position="318"/>
    </location>
</feature>
<dbReference type="GO" id="GO:0000407">
    <property type="term" value="C:phagophore assembly site"/>
    <property type="evidence" value="ECO:0007669"/>
    <property type="project" value="TreeGrafter"/>
</dbReference>
<name>A0A9Q0LSG9_ANAIG</name>
<reference evidence="4" key="1">
    <citation type="submission" date="2022-10" db="EMBL/GenBank/DDBJ databases">
        <title>Novel sulphate-reducing endosymbionts in the free-living metamonad Anaeramoeba.</title>
        <authorList>
            <person name="Jerlstrom-Hultqvist J."/>
            <person name="Cepicka I."/>
            <person name="Gallot-Lavallee L."/>
            <person name="Salas-Leiva D."/>
            <person name="Curtis B.A."/>
            <person name="Zahonova K."/>
            <person name="Pipaliya S."/>
            <person name="Dacks J."/>
            <person name="Roger A.J."/>
        </authorList>
    </citation>
    <scope>NUCLEOTIDE SEQUENCE</scope>
    <source>
        <strain evidence="4">BMAN</strain>
    </source>
</reference>